<organism evidence="4 5">
    <name type="scientific">Wenyingzhuangia heitensis</name>
    <dbReference type="NCBI Taxonomy" id="1487859"/>
    <lineage>
        <taxon>Bacteria</taxon>
        <taxon>Pseudomonadati</taxon>
        <taxon>Bacteroidota</taxon>
        <taxon>Flavobacteriia</taxon>
        <taxon>Flavobacteriales</taxon>
        <taxon>Flavobacteriaceae</taxon>
        <taxon>Wenyingzhuangia</taxon>
    </lineage>
</organism>
<dbReference type="SUPFAM" id="SSF56349">
    <property type="entry name" value="DNA breaking-rejoining enzymes"/>
    <property type="match status" value="1"/>
</dbReference>
<keyword evidence="1" id="KW-0238">DNA-binding</keyword>
<evidence type="ECO:0000313" key="5">
    <source>
        <dbReference type="Proteomes" id="UP000745859"/>
    </source>
</evidence>
<dbReference type="Pfam" id="PF13102">
    <property type="entry name" value="Phage_int_SAM_5"/>
    <property type="match status" value="1"/>
</dbReference>
<evidence type="ECO:0000259" key="3">
    <source>
        <dbReference type="PROSITE" id="PS51898"/>
    </source>
</evidence>
<dbReference type="CDD" id="cd01185">
    <property type="entry name" value="INTN1_C_like"/>
    <property type="match status" value="1"/>
</dbReference>
<dbReference type="InterPro" id="IPR010998">
    <property type="entry name" value="Integrase_recombinase_N"/>
</dbReference>
<evidence type="ECO:0000256" key="1">
    <source>
        <dbReference type="ARBA" id="ARBA00023125"/>
    </source>
</evidence>
<sequence length="428" mass="50377">MIQIKRNLIRSIEKRKKEGILISENVPIRLRINYHGNRVDLQTGYRIDIAKWNSDKEKVKNGAFNKRGQSSSDINSGISDLEIVIEDLFKSCEVEERIPTPQEIKTIVKNYKTKGVSGLQEKNEITLFEVFDLFVKINKKLNDWSEATISKLLTVKRHLHTFNPELKFSDMNQEGLADYLIFLRTEKLMRNSTIKKQLGFLKWFLRWSNENNHHQNEDYKIFKPKLKDAPKTIIFLTEEEKKKIIEVYIPESKQYLHRVRDILILLCYTGLRYSDIYNLKRSDIKENHIDTTTIKTCDNLIIEFNKYSKAVIQKYKDIPYENEKALPVISNQKMNDYIKELGELAEINTPTRQTYYVGNKRYNEDKPKYELLGTHVGRRTFICTALSIGIPVQVVMKWTGHSDYKSMKPYIDIADETKKSEMNKFNLL</sequence>
<dbReference type="InterPro" id="IPR013762">
    <property type="entry name" value="Integrase-like_cat_sf"/>
</dbReference>
<dbReference type="Pfam" id="PF17293">
    <property type="entry name" value="Arm-DNA-bind_5"/>
    <property type="match status" value="1"/>
</dbReference>
<dbReference type="Pfam" id="PF00589">
    <property type="entry name" value="Phage_integrase"/>
    <property type="match status" value="1"/>
</dbReference>
<dbReference type="Proteomes" id="UP000745859">
    <property type="component" value="Unassembled WGS sequence"/>
</dbReference>
<feature type="domain" description="Tyr recombinase" evidence="3">
    <location>
        <begin position="231"/>
        <end position="423"/>
    </location>
</feature>
<evidence type="ECO:0000313" key="4">
    <source>
        <dbReference type="EMBL" id="NIJ46532.1"/>
    </source>
</evidence>
<dbReference type="PANTHER" id="PTHR30349:SF86">
    <property type="entry name" value="INTEGRASE_RECOMBINASE AQ_AA09-RELATED"/>
    <property type="match status" value="1"/>
</dbReference>
<accession>A0ABX0UHN7</accession>
<dbReference type="EMBL" id="JAASQL010000008">
    <property type="protein sequence ID" value="NIJ46532.1"/>
    <property type="molecule type" value="Genomic_DNA"/>
</dbReference>
<proteinExistence type="predicted"/>
<evidence type="ECO:0000256" key="2">
    <source>
        <dbReference type="ARBA" id="ARBA00023172"/>
    </source>
</evidence>
<reference evidence="4 5" key="1">
    <citation type="submission" date="2020-03" db="EMBL/GenBank/DDBJ databases">
        <title>Genomic Encyclopedia of Type Strains, Phase IV (KMG-IV): sequencing the most valuable type-strain genomes for metagenomic binning, comparative biology and taxonomic classification.</title>
        <authorList>
            <person name="Goeker M."/>
        </authorList>
    </citation>
    <scope>NUCLEOTIDE SEQUENCE [LARGE SCALE GENOMIC DNA]</scope>
    <source>
        <strain evidence="4 5">DSM 101599</strain>
    </source>
</reference>
<keyword evidence="2" id="KW-0233">DNA recombination</keyword>
<dbReference type="InterPro" id="IPR050090">
    <property type="entry name" value="Tyrosine_recombinase_XerCD"/>
</dbReference>
<dbReference type="InterPro" id="IPR035386">
    <property type="entry name" value="Arm-DNA-bind_5"/>
</dbReference>
<name>A0ABX0UHN7_9FLAO</name>
<dbReference type="PROSITE" id="PS51898">
    <property type="entry name" value="TYR_RECOMBINASE"/>
    <property type="match status" value="1"/>
</dbReference>
<dbReference type="Gene3D" id="1.10.443.10">
    <property type="entry name" value="Intergrase catalytic core"/>
    <property type="match status" value="1"/>
</dbReference>
<keyword evidence="5" id="KW-1185">Reference proteome</keyword>
<gene>
    <name evidence="4" type="ORF">FHR24_003021</name>
</gene>
<dbReference type="InterPro" id="IPR002104">
    <property type="entry name" value="Integrase_catalytic"/>
</dbReference>
<dbReference type="InterPro" id="IPR011010">
    <property type="entry name" value="DNA_brk_join_enz"/>
</dbReference>
<protein>
    <submittedName>
        <fullName evidence="4">Integrase</fullName>
    </submittedName>
</protein>
<comment type="caution">
    <text evidence="4">The sequence shown here is derived from an EMBL/GenBank/DDBJ whole genome shotgun (WGS) entry which is preliminary data.</text>
</comment>
<dbReference type="PANTHER" id="PTHR30349">
    <property type="entry name" value="PHAGE INTEGRASE-RELATED"/>
    <property type="match status" value="1"/>
</dbReference>
<dbReference type="Gene3D" id="1.10.150.130">
    <property type="match status" value="1"/>
</dbReference>
<dbReference type="InterPro" id="IPR025269">
    <property type="entry name" value="SAM-like_dom"/>
</dbReference>